<keyword evidence="1" id="KW-0808">Transferase</keyword>
<dbReference type="STRING" id="623744.A0A553QMH1"/>
<dbReference type="AlphaFoldDB" id="A0A553QMH1"/>
<comment type="function">
    <text evidence="1">Telomerase is a ribonucleoprotein enzyme essential for the replication of chromosome termini in most eukaryotes. It elongates telomeres. It is a reverse transcriptase that adds simple sequence repeats to chromosome ends by copying a template sequence within the RNA component of the enzyme.</text>
</comment>
<feature type="domain" description="Telomerase reverse transcriptase C-terminal extension" evidence="3">
    <location>
        <begin position="6"/>
        <end position="116"/>
    </location>
</feature>
<name>A0A553QMH1_9TELE</name>
<keyword evidence="1" id="KW-0548">Nucleotidyltransferase</keyword>
<dbReference type="GO" id="GO:0007004">
    <property type="term" value="P:telomere maintenance via telomerase"/>
    <property type="evidence" value="ECO:0007669"/>
    <property type="project" value="TreeGrafter"/>
</dbReference>
<sequence length="120" mass="13613">MISLCFLLSAQLNSVEAVHRNLYKLILLQAFRFHACVRSLPLGQSVKKSPRIFLEMIWTMSRAISQIVQNVNKAVPGCSADAGPLQSQAVQLYFCLAFETVFRSSRSLYRRLIPALIKRK</sequence>
<keyword evidence="1" id="KW-0539">Nucleus</keyword>
<dbReference type="OrthoDB" id="8937488at2759"/>
<evidence type="ECO:0000313" key="5">
    <source>
        <dbReference type="Proteomes" id="UP000316079"/>
    </source>
</evidence>
<keyword evidence="5" id="KW-1185">Reference proteome</keyword>
<keyword evidence="1" id="KW-0695">RNA-directed DNA polymerase</keyword>
<dbReference type="PANTHER" id="PTHR12066:SF0">
    <property type="entry name" value="TELOMERASE REVERSE TRANSCRIPTASE"/>
    <property type="match status" value="1"/>
</dbReference>
<dbReference type="GO" id="GO:0042162">
    <property type="term" value="F:telomeric DNA binding"/>
    <property type="evidence" value="ECO:0007669"/>
    <property type="project" value="TreeGrafter"/>
</dbReference>
<dbReference type="InterPro" id="IPR003545">
    <property type="entry name" value="Telomerase_RT"/>
</dbReference>
<evidence type="ECO:0000256" key="2">
    <source>
        <dbReference type="SAM" id="SignalP"/>
    </source>
</evidence>
<dbReference type="Proteomes" id="UP000316079">
    <property type="component" value="Unassembled WGS sequence"/>
</dbReference>
<keyword evidence="1" id="KW-0460">Magnesium</keyword>
<protein>
    <recommendedName>
        <fullName evidence="1">Telomerase reverse transcriptase</fullName>
        <ecNumber evidence="1">2.7.7.49</ecNumber>
    </recommendedName>
    <alternativeName>
        <fullName evidence="1">Telomerase catalytic subunit</fullName>
    </alternativeName>
</protein>
<dbReference type="EMBL" id="SRMA01025768">
    <property type="protein sequence ID" value="TRY91189.1"/>
    <property type="molecule type" value="Genomic_DNA"/>
</dbReference>
<accession>A0A553QMH1</accession>
<feature type="chain" id="PRO_5021799625" description="Telomerase reverse transcriptase" evidence="2">
    <location>
        <begin position="18"/>
        <end position="120"/>
    </location>
</feature>
<comment type="catalytic activity">
    <reaction evidence="1">
        <text>DNA(n) + a 2'-deoxyribonucleoside 5'-triphosphate = DNA(n+1) + diphosphate</text>
        <dbReference type="Rhea" id="RHEA:22508"/>
        <dbReference type="Rhea" id="RHEA-COMP:17339"/>
        <dbReference type="Rhea" id="RHEA-COMP:17340"/>
        <dbReference type="ChEBI" id="CHEBI:33019"/>
        <dbReference type="ChEBI" id="CHEBI:61560"/>
        <dbReference type="ChEBI" id="CHEBI:173112"/>
        <dbReference type="EC" id="2.7.7.49"/>
    </reaction>
</comment>
<dbReference type="GO" id="GO:0000333">
    <property type="term" value="C:telomerase catalytic core complex"/>
    <property type="evidence" value="ECO:0007669"/>
    <property type="project" value="TreeGrafter"/>
</dbReference>
<comment type="similarity">
    <text evidence="1">Belongs to the reverse transcriptase family. Telomerase subfamily.</text>
</comment>
<keyword evidence="1" id="KW-0479">Metal-binding</keyword>
<dbReference type="Gene3D" id="1.10.357.90">
    <property type="match status" value="1"/>
</dbReference>
<keyword evidence="1" id="KW-0158">Chromosome</keyword>
<organism evidence="4 5">
    <name type="scientific">Danionella cerebrum</name>
    <dbReference type="NCBI Taxonomy" id="2873325"/>
    <lineage>
        <taxon>Eukaryota</taxon>
        <taxon>Metazoa</taxon>
        <taxon>Chordata</taxon>
        <taxon>Craniata</taxon>
        <taxon>Vertebrata</taxon>
        <taxon>Euteleostomi</taxon>
        <taxon>Actinopterygii</taxon>
        <taxon>Neopterygii</taxon>
        <taxon>Teleostei</taxon>
        <taxon>Ostariophysi</taxon>
        <taxon>Cypriniformes</taxon>
        <taxon>Danionidae</taxon>
        <taxon>Danioninae</taxon>
        <taxon>Danionella</taxon>
    </lineage>
</organism>
<dbReference type="GO" id="GO:0046872">
    <property type="term" value="F:metal ion binding"/>
    <property type="evidence" value="ECO:0007669"/>
    <property type="project" value="UniProtKB-KW"/>
</dbReference>
<gene>
    <name evidence="4" type="ORF">DNTS_013736</name>
</gene>
<evidence type="ECO:0000259" key="3">
    <source>
        <dbReference type="Pfam" id="PF21399"/>
    </source>
</evidence>
<keyword evidence="1" id="KW-0779">Telomere</keyword>
<dbReference type="PANTHER" id="PTHR12066">
    <property type="entry name" value="TELOMERASE REVERSE TRANSCRIPTASE"/>
    <property type="match status" value="1"/>
</dbReference>
<proteinExistence type="inferred from homology"/>
<comment type="subcellular location">
    <subcellularLocation>
        <location evidence="1">Nucleus</location>
    </subcellularLocation>
    <subcellularLocation>
        <location evidence="1">Chromosome</location>
        <location evidence="1">Telomere</location>
    </subcellularLocation>
</comment>
<evidence type="ECO:0000256" key="1">
    <source>
        <dbReference type="RuleBase" id="RU365061"/>
    </source>
</evidence>
<dbReference type="Pfam" id="PF21399">
    <property type="entry name" value="TERT_C"/>
    <property type="match status" value="1"/>
</dbReference>
<dbReference type="GO" id="GO:0000781">
    <property type="term" value="C:chromosome, telomeric region"/>
    <property type="evidence" value="ECO:0007669"/>
    <property type="project" value="UniProtKB-SubCell"/>
</dbReference>
<keyword evidence="2" id="KW-0732">Signal</keyword>
<comment type="caution">
    <text evidence="4">The sequence shown here is derived from an EMBL/GenBank/DDBJ whole genome shotgun (WGS) entry which is preliminary data.</text>
</comment>
<dbReference type="GO" id="GO:0003720">
    <property type="term" value="F:telomerase activity"/>
    <property type="evidence" value="ECO:0007669"/>
    <property type="project" value="InterPro"/>
</dbReference>
<reference evidence="4 5" key="1">
    <citation type="journal article" date="2019" name="Sci. Data">
        <title>Hybrid genome assembly and annotation of Danionella translucida.</title>
        <authorList>
            <person name="Kadobianskyi M."/>
            <person name="Schulze L."/>
            <person name="Schuelke M."/>
            <person name="Judkewitz B."/>
        </authorList>
    </citation>
    <scope>NUCLEOTIDE SEQUENCE [LARGE SCALE GENOMIC DNA]</scope>
    <source>
        <strain evidence="4 5">Bolton</strain>
    </source>
</reference>
<evidence type="ECO:0000313" key="4">
    <source>
        <dbReference type="EMBL" id="TRY91189.1"/>
    </source>
</evidence>
<dbReference type="GO" id="GO:0070034">
    <property type="term" value="F:telomerase RNA binding"/>
    <property type="evidence" value="ECO:0007669"/>
    <property type="project" value="TreeGrafter"/>
</dbReference>
<dbReference type="EC" id="2.7.7.49" evidence="1"/>
<feature type="signal peptide" evidence="2">
    <location>
        <begin position="1"/>
        <end position="17"/>
    </location>
</feature>
<dbReference type="InterPro" id="IPR049139">
    <property type="entry name" value="TERT_C"/>
</dbReference>